<evidence type="ECO:0000256" key="15">
    <source>
        <dbReference type="RuleBase" id="RU367134"/>
    </source>
</evidence>
<evidence type="ECO:0000256" key="6">
    <source>
        <dbReference type="ARBA" id="ARBA00022777"/>
    </source>
</evidence>
<keyword evidence="6 15" id="KW-0418">Kinase</keyword>
<feature type="domain" description="Protein kinase" evidence="16">
    <location>
        <begin position="87"/>
        <end position="339"/>
    </location>
</feature>
<comment type="catalytic activity">
    <reaction evidence="9 15">
        <text>L-threonyl-[protein] + ATP = O-phospho-L-threonyl-[protein] + ADP + H(+)</text>
        <dbReference type="Rhea" id="RHEA:46608"/>
        <dbReference type="Rhea" id="RHEA-COMP:11060"/>
        <dbReference type="Rhea" id="RHEA-COMP:11605"/>
        <dbReference type="ChEBI" id="CHEBI:15378"/>
        <dbReference type="ChEBI" id="CHEBI:30013"/>
        <dbReference type="ChEBI" id="CHEBI:30616"/>
        <dbReference type="ChEBI" id="CHEBI:61977"/>
        <dbReference type="ChEBI" id="CHEBI:456216"/>
        <dbReference type="EC" id="2.7.11.1"/>
    </reaction>
</comment>
<evidence type="ECO:0000256" key="9">
    <source>
        <dbReference type="ARBA" id="ARBA00047899"/>
    </source>
</evidence>
<dbReference type="InterPro" id="IPR000719">
    <property type="entry name" value="Prot_kinase_dom"/>
</dbReference>
<dbReference type="PROSITE" id="PS00108">
    <property type="entry name" value="PROTEIN_KINASE_ST"/>
    <property type="match status" value="1"/>
</dbReference>
<dbReference type="GO" id="GO:0004674">
    <property type="term" value="F:protein serine/threonine kinase activity"/>
    <property type="evidence" value="ECO:0007669"/>
    <property type="project" value="UniProtKB-KW"/>
</dbReference>
<feature type="binding site" evidence="12">
    <location>
        <begin position="165"/>
        <end position="167"/>
    </location>
    <ligand>
        <name>ATP</name>
        <dbReference type="ChEBI" id="CHEBI:30616"/>
    </ligand>
</feature>
<dbReference type="AlphaFoldDB" id="A0A8S1MIV2"/>
<evidence type="ECO:0000259" key="17">
    <source>
        <dbReference type="PROSITE" id="PS50865"/>
    </source>
</evidence>
<evidence type="ECO:0000256" key="14">
    <source>
        <dbReference type="PROSITE-ProRule" id="PRU00134"/>
    </source>
</evidence>
<dbReference type="FunFam" id="1.10.510.10:FF:000235">
    <property type="entry name" value="Serine/threonine-protein kinase ark1"/>
    <property type="match status" value="1"/>
</dbReference>
<dbReference type="PROSITE" id="PS50865">
    <property type="entry name" value="ZF_MYND_2"/>
    <property type="match status" value="1"/>
</dbReference>
<reference evidence="18" key="1">
    <citation type="submission" date="2021-01" db="EMBL/GenBank/DDBJ databases">
        <authorList>
            <consortium name="Genoscope - CEA"/>
            <person name="William W."/>
        </authorList>
    </citation>
    <scope>NUCLEOTIDE SEQUENCE</scope>
</reference>
<dbReference type="SMART" id="SM00220">
    <property type="entry name" value="S_TKc"/>
    <property type="match status" value="1"/>
</dbReference>
<dbReference type="GO" id="GO:0005524">
    <property type="term" value="F:ATP binding"/>
    <property type="evidence" value="ECO:0007669"/>
    <property type="project" value="UniProtKB-UniRule"/>
</dbReference>
<dbReference type="CDD" id="cd14007">
    <property type="entry name" value="STKc_Aurora"/>
    <property type="match status" value="1"/>
</dbReference>
<dbReference type="EC" id="2.7.11.1" evidence="15"/>
<dbReference type="PANTHER" id="PTHR24350">
    <property type="entry name" value="SERINE/THREONINE-PROTEIN KINASE IAL-RELATED"/>
    <property type="match status" value="1"/>
</dbReference>
<evidence type="ECO:0000256" key="10">
    <source>
        <dbReference type="ARBA" id="ARBA00048679"/>
    </source>
</evidence>
<keyword evidence="4 12" id="KW-0547">Nucleotide-binding</keyword>
<evidence type="ECO:0000256" key="13">
    <source>
        <dbReference type="PIRSR" id="PIRSR630616-3"/>
    </source>
</evidence>
<feature type="binding site" evidence="12">
    <location>
        <begin position="214"/>
        <end position="215"/>
    </location>
    <ligand>
        <name>ATP</name>
        <dbReference type="ChEBI" id="CHEBI:30616"/>
    </ligand>
</feature>
<dbReference type="PROSITE" id="PS50011">
    <property type="entry name" value="PROTEIN_KINASE_DOM"/>
    <property type="match status" value="1"/>
</dbReference>
<dbReference type="Proteomes" id="UP000688137">
    <property type="component" value="Unassembled WGS sequence"/>
</dbReference>
<keyword evidence="1 15" id="KW-0723">Serine/threonine-protein kinase</keyword>
<feature type="binding site" evidence="12">
    <location>
        <position position="228"/>
    </location>
    <ligand>
        <name>ATP</name>
        <dbReference type="ChEBI" id="CHEBI:30616"/>
    </ligand>
</feature>
<dbReference type="InterPro" id="IPR008271">
    <property type="entry name" value="Ser/Thr_kinase_AS"/>
</dbReference>
<comment type="catalytic activity">
    <reaction evidence="10 15">
        <text>L-seryl-[protein] + ATP = O-phospho-L-seryl-[protein] + ADP + H(+)</text>
        <dbReference type="Rhea" id="RHEA:17989"/>
        <dbReference type="Rhea" id="RHEA-COMP:9863"/>
        <dbReference type="Rhea" id="RHEA-COMP:11604"/>
        <dbReference type="ChEBI" id="CHEBI:15378"/>
        <dbReference type="ChEBI" id="CHEBI:29999"/>
        <dbReference type="ChEBI" id="CHEBI:30616"/>
        <dbReference type="ChEBI" id="CHEBI:83421"/>
        <dbReference type="ChEBI" id="CHEBI:456216"/>
        <dbReference type="EC" id="2.7.11.1"/>
    </reaction>
</comment>
<dbReference type="Pfam" id="PF00069">
    <property type="entry name" value="Pkinase"/>
    <property type="match status" value="1"/>
</dbReference>
<evidence type="ECO:0000256" key="4">
    <source>
        <dbReference type="ARBA" id="ARBA00022741"/>
    </source>
</evidence>
<dbReference type="Pfam" id="PF01753">
    <property type="entry name" value="zf-MYND"/>
    <property type="match status" value="1"/>
</dbReference>
<gene>
    <name evidence="18" type="ORF">PPRIM_AZ9-3.1.T0640032</name>
</gene>
<organism evidence="18 19">
    <name type="scientific">Paramecium primaurelia</name>
    <dbReference type="NCBI Taxonomy" id="5886"/>
    <lineage>
        <taxon>Eukaryota</taxon>
        <taxon>Sar</taxon>
        <taxon>Alveolata</taxon>
        <taxon>Ciliophora</taxon>
        <taxon>Intramacronucleata</taxon>
        <taxon>Oligohymenophorea</taxon>
        <taxon>Peniculida</taxon>
        <taxon>Parameciidae</taxon>
        <taxon>Paramecium</taxon>
    </lineage>
</organism>
<keyword evidence="3" id="KW-0479">Metal-binding</keyword>
<dbReference type="InterPro" id="IPR002893">
    <property type="entry name" value="Znf_MYND"/>
</dbReference>
<evidence type="ECO:0000313" key="18">
    <source>
        <dbReference type="EMBL" id="CAD8080587.1"/>
    </source>
</evidence>
<evidence type="ECO:0000256" key="5">
    <source>
        <dbReference type="ARBA" id="ARBA00022771"/>
    </source>
</evidence>
<feature type="active site" description="Proton acceptor" evidence="11">
    <location>
        <position position="210"/>
    </location>
</feature>
<evidence type="ECO:0000256" key="1">
    <source>
        <dbReference type="ARBA" id="ARBA00022527"/>
    </source>
</evidence>
<dbReference type="EMBL" id="CAJJDM010000066">
    <property type="protein sequence ID" value="CAD8080587.1"/>
    <property type="molecule type" value="Genomic_DNA"/>
</dbReference>
<evidence type="ECO:0000256" key="3">
    <source>
        <dbReference type="ARBA" id="ARBA00022723"/>
    </source>
</evidence>
<dbReference type="FunFam" id="3.30.200.20:FF:000042">
    <property type="entry name" value="Aurora kinase A"/>
    <property type="match status" value="1"/>
</dbReference>
<protein>
    <recommendedName>
        <fullName evidence="15">Aurora kinase</fullName>
        <ecNumber evidence="15">2.7.11.1</ecNumber>
    </recommendedName>
</protein>
<evidence type="ECO:0000256" key="8">
    <source>
        <dbReference type="ARBA" id="ARBA00022840"/>
    </source>
</evidence>
<dbReference type="GO" id="GO:0008270">
    <property type="term" value="F:zinc ion binding"/>
    <property type="evidence" value="ECO:0007669"/>
    <property type="project" value="UniProtKB-KW"/>
</dbReference>
<name>A0A8S1MIV2_PARPR</name>
<evidence type="ECO:0000256" key="7">
    <source>
        <dbReference type="ARBA" id="ARBA00022833"/>
    </source>
</evidence>
<keyword evidence="7" id="KW-0862">Zinc</keyword>
<dbReference type="InterPro" id="IPR030616">
    <property type="entry name" value="Aur-like"/>
</dbReference>
<evidence type="ECO:0000256" key="2">
    <source>
        <dbReference type="ARBA" id="ARBA00022679"/>
    </source>
</evidence>
<feature type="cross-link" description="Glycyl lysine isopeptide (Lys-Gly) (interchain with G-Cter in SUMO2)" evidence="13">
    <location>
        <position position="212"/>
    </location>
</feature>
<sequence>MNVCSSRYCQYNLAGTQMVPIPKYRVYCPFCKHAYYCSQRCRDIDWTSGHKNQCIPQNMLNSQEIAYSDKVSTLRQMKRSAEEFELIYDYPQLGKGSFGAVRLVKDRTNGQLHAMKIMNKKDIFEYCSIENLKREIRIQRKLNHPNITQLFHYFEDKDKVYLILEYAEHGSLFQLLKRRGKLNENEALKFFKQTCLGIDYLHQQNIIHRDLKPENILLDIADNVKICDFGWSAENLGSKKRSTFCGTIDYMAPEMIEDRPHDHTLDIWCLGILLYELLHGEAPFKGKNDIEKCNNIVKINYQIIDNSLSSDVKDLIIGLIKYQQKDRLTMKQILNHRWLNRNEFELQKMPISQNRVRVNGNTMHQDNQYFSKSTASSQQSFIRQNITFQTQTENSIQDYKQQYRRSRHSESQKKEIRSQTVKQKNETFMQKLLVALGCVKRESYADTSCLDTQKQ</sequence>
<evidence type="ECO:0000259" key="16">
    <source>
        <dbReference type="PROSITE" id="PS50011"/>
    </source>
</evidence>
<comment type="caution">
    <text evidence="18">The sequence shown here is derived from an EMBL/GenBank/DDBJ whole genome shotgun (WGS) entry which is preliminary data.</text>
</comment>
<comment type="similarity">
    <text evidence="15">Belongs to the protein kinase superfamily. Ser/Thr protein kinase family. Aurora subfamily.</text>
</comment>
<evidence type="ECO:0000256" key="11">
    <source>
        <dbReference type="PIRSR" id="PIRSR630616-1"/>
    </source>
</evidence>
<dbReference type="OMA" id="CVKRESY"/>
<proteinExistence type="inferred from homology"/>
<accession>A0A8S1MIV2</accession>
<keyword evidence="2 15" id="KW-0808">Transferase</keyword>
<keyword evidence="5 14" id="KW-0863">Zinc-finger</keyword>
<keyword evidence="8 12" id="KW-0067">ATP-binding</keyword>
<feature type="binding site" evidence="12">
    <location>
        <position position="116"/>
    </location>
    <ligand>
        <name>ATP</name>
        <dbReference type="ChEBI" id="CHEBI:30616"/>
    </ligand>
</feature>
<evidence type="ECO:0000313" key="19">
    <source>
        <dbReference type="Proteomes" id="UP000688137"/>
    </source>
</evidence>
<feature type="domain" description="MYND-type" evidence="17">
    <location>
        <begin position="6"/>
        <end position="54"/>
    </location>
</feature>
<keyword evidence="19" id="KW-1185">Reference proteome</keyword>
<evidence type="ECO:0000256" key="12">
    <source>
        <dbReference type="PIRSR" id="PIRSR630616-2"/>
    </source>
</evidence>